<feature type="compositionally biased region" description="Basic and acidic residues" evidence="1">
    <location>
        <begin position="181"/>
        <end position="257"/>
    </location>
</feature>
<name>A0A9D4KX94_DREPO</name>
<feature type="compositionally biased region" description="Basic and acidic residues" evidence="1">
    <location>
        <begin position="158"/>
        <end position="170"/>
    </location>
</feature>
<dbReference type="OrthoDB" id="9905114at2759"/>
<feature type="compositionally biased region" description="Acidic residues" evidence="1">
    <location>
        <begin position="65"/>
        <end position="77"/>
    </location>
</feature>
<feature type="compositionally biased region" description="Acidic residues" evidence="1">
    <location>
        <begin position="101"/>
        <end position="114"/>
    </location>
</feature>
<proteinExistence type="predicted"/>
<dbReference type="Proteomes" id="UP000828390">
    <property type="component" value="Unassembled WGS sequence"/>
</dbReference>
<protein>
    <recommendedName>
        <fullName evidence="2">DUF7587 domain-containing protein</fullName>
    </recommendedName>
</protein>
<accession>A0A9D4KX94</accession>
<dbReference type="InterPro" id="IPR056009">
    <property type="entry name" value="DUF7587"/>
</dbReference>
<feature type="compositionally biased region" description="Basic and acidic residues" evidence="1">
    <location>
        <begin position="51"/>
        <end position="64"/>
    </location>
</feature>
<organism evidence="3 4">
    <name type="scientific">Dreissena polymorpha</name>
    <name type="common">Zebra mussel</name>
    <name type="synonym">Mytilus polymorpha</name>
    <dbReference type="NCBI Taxonomy" id="45954"/>
    <lineage>
        <taxon>Eukaryota</taxon>
        <taxon>Metazoa</taxon>
        <taxon>Spiralia</taxon>
        <taxon>Lophotrochozoa</taxon>
        <taxon>Mollusca</taxon>
        <taxon>Bivalvia</taxon>
        <taxon>Autobranchia</taxon>
        <taxon>Heteroconchia</taxon>
        <taxon>Euheterodonta</taxon>
        <taxon>Imparidentia</taxon>
        <taxon>Neoheterodontei</taxon>
        <taxon>Myida</taxon>
        <taxon>Dreissenoidea</taxon>
        <taxon>Dreissenidae</taxon>
        <taxon>Dreissena</taxon>
    </lineage>
</organism>
<feature type="region of interest" description="Disordered" evidence="1">
    <location>
        <begin position="96"/>
        <end position="257"/>
    </location>
</feature>
<feature type="compositionally biased region" description="Basic and acidic residues" evidence="1">
    <location>
        <begin position="1"/>
        <end position="11"/>
    </location>
</feature>
<reference evidence="3" key="1">
    <citation type="journal article" date="2019" name="bioRxiv">
        <title>The Genome of the Zebra Mussel, Dreissena polymorpha: A Resource for Invasive Species Research.</title>
        <authorList>
            <person name="McCartney M.A."/>
            <person name="Auch B."/>
            <person name="Kono T."/>
            <person name="Mallez S."/>
            <person name="Zhang Y."/>
            <person name="Obille A."/>
            <person name="Becker A."/>
            <person name="Abrahante J.E."/>
            <person name="Garbe J."/>
            <person name="Badalamenti J.P."/>
            <person name="Herman A."/>
            <person name="Mangelson H."/>
            <person name="Liachko I."/>
            <person name="Sullivan S."/>
            <person name="Sone E.D."/>
            <person name="Koren S."/>
            <person name="Silverstein K.A.T."/>
            <person name="Beckman K.B."/>
            <person name="Gohl D.M."/>
        </authorList>
    </citation>
    <scope>NUCLEOTIDE SEQUENCE</scope>
    <source>
        <strain evidence="3">Duluth1</strain>
        <tissue evidence="3">Whole animal</tissue>
    </source>
</reference>
<dbReference type="Pfam" id="PF24494">
    <property type="entry name" value="DUF7587"/>
    <property type="match status" value="1"/>
</dbReference>
<feature type="compositionally biased region" description="Basic and acidic residues" evidence="1">
    <location>
        <begin position="115"/>
        <end position="125"/>
    </location>
</feature>
<evidence type="ECO:0000313" key="3">
    <source>
        <dbReference type="EMBL" id="KAH3846852.1"/>
    </source>
</evidence>
<evidence type="ECO:0000256" key="1">
    <source>
        <dbReference type="SAM" id="MobiDB-lite"/>
    </source>
</evidence>
<feature type="compositionally biased region" description="Acidic residues" evidence="1">
    <location>
        <begin position="171"/>
        <end position="180"/>
    </location>
</feature>
<feature type="region of interest" description="Disordered" evidence="1">
    <location>
        <begin position="1"/>
        <end position="81"/>
    </location>
</feature>
<keyword evidence="4" id="KW-1185">Reference proteome</keyword>
<comment type="caution">
    <text evidence="3">The sequence shown here is derived from an EMBL/GenBank/DDBJ whole genome shotgun (WGS) entry which is preliminary data.</text>
</comment>
<gene>
    <name evidence="3" type="ORF">DPMN_089158</name>
</gene>
<reference evidence="3" key="2">
    <citation type="submission" date="2020-11" db="EMBL/GenBank/DDBJ databases">
        <authorList>
            <person name="McCartney M.A."/>
            <person name="Auch B."/>
            <person name="Kono T."/>
            <person name="Mallez S."/>
            <person name="Becker A."/>
            <person name="Gohl D.M."/>
            <person name="Silverstein K.A.T."/>
            <person name="Koren S."/>
            <person name="Bechman K.B."/>
            <person name="Herman A."/>
            <person name="Abrahante J.E."/>
            <person name="Garbe J."/>
        </authorList>
    </citation>
    <scope>NUCLEOTIDE SEQUENCE</scope>
    <source>
        <strain evidence="3">Duluth1</strain>
        <tissue evidence="3">Whole animal</tissue>
    </source>
</reference>
<dbReference type="EMBL" id="JAIWYP010000003">
    <property type="protein sequence ID" value="KAH3846852.1"/>
    <property type="molecule type" value="Genomic_DNA"/>
</dbReference>
<dbReference type="AlphaFoldDB" id="A0A9D4KX94"/>
<evidence type="ECO:0000259" key="2">
    <source>
        <dbReference type="Pfam" id="PF24494"/>
    </source>
</evidence>
<feature type="domain" description="DUF7587" evidence="2">
    <location>
        <begin position="253"/>
        <end position="389"/>
    </location>
</feature>
<sequence>MDLQQTKKEETPLIEPNAEPEEETRNAELMRKKKAYRTTGDDEPLAKKAKSANEETITAKKLEKEEAEAVEQEDRAEEEPVRAVEVPVRINVETVRADEEPVREDEEPAFEADEEPIRADEESVKQDVTPVKLDEEPESANKEPVIKNVETVREDEEPVKADGEPVRADEDSLIEDEEAIREDVTTVREDAETIREDTEPVKADEDTVRADEELVRPEEEPVRADEEQVRVDKESVRAGEEPIRADEEPVRADEESKAHTSRYYRLLRDDENPMRFGIQAKDPKALVNLTEHVSSGSSDDHQSKYISCSETLRGAIEFVKLNYRSNLQRIAVIDAEQLSKTRGIIIHDLKALRQDLETDRAKRLADRFDEVVIEGNIGQECIVEVFKIEGYKGNYQPPVSLYIKDGFFDESKIRKTKVPSLLNCELPPKVSSE</sequence>
<evidence type="ECO:0000313" key="4">
    <source>
        <dbReference type="Proteomes" id="UP000828390"/>
    </source>
</evidence>